<dbReference type="KEGG" id="ccro:CMC5_079910"/>
<protein>
    <submittedName>
        <fullName evidence="1">Uncharacterized protein</fullName>
    </submittedName>
</protein>
<dbReference type="EMBL" id="CP012159">
    <property type="protein sequence ID" value="AKT43755.1"/>
    <property type="molecule type" value="Genomic_DNA"/>
</dbReference>
<reference evidence="1 2" key="1">
    <citation type="submission" date="2015-07" db="EMBL/GenBank/DDBJ databases">
        <title>Genome analysis of myxobacterium Chondromyces crocatus Cm c5 reveals a high potential for natural compound synthesis and the genetic basis for the loss of fruiting body formation.</title>
        <authorList>
            <person name="Zaburannyi N."/>
            <person name="Bunk B."/>
            <person name="Maier J."/>
            <person name="Overmann J."/>
            <person name="Mueller R."/>
        </authorList>
    </citation>
    <scope>NUCLEOTIDE SEQUENCE [LARGE SCALE GENOMIC DNA]</scope>
    <source>
        <strain evidence="1 2">Cm c5</strain>
    </source>
</reference>
<gene>
    <name evidence="1" type="ORF">CMC5_079910</name>
</gene>
<sequence>MLRISREMLAQLDHEARRDFASELRSWWRVRFPWFVELLRDDAEAAALESIEEAASWGYRRKGDILRYSVGYVFFGSRFADSPLHENLMARCFWRAPVAPSLRVARLLEHVDMLTWDGTFSEQRGCLLNVPEMADGPVALPTSQSLASALQGIPARRLAHLDLDALDPFLERMRPALSACGVPEAWHLRGALLGVLLGWNYAQSPAHAWLVAAMQRGDADTITRRLRGSAQA</sequence>
<evidence type="ECO:0000313" key="1">
    <source>
        <dbReference type="EMBL" id="AKT43755.1"/>
    </source>
</evidence>
<organism evidence="1 2">
    <name type="scientific">Chondromyces crocatus</name>
    <dbReference type="NCBI Taxonomy" id="52"/>
    <lineage>
        <taxon>Bacteria</taxon>
        <taxon>Pseudomonadati</taxon>
        <taxon>Myxococcota</taxon>
        <taxon>Polyangia</taxon>
        <taxon>Polyangiales</taxon>
        <taxon>Polyangiaceae</taxon>
        <taxon>Chondromyces</taxon>
    </lineage>
</organism>
<accession>A0A0K1ES49</accession>
<dbReference type="STRING" id="52.CMC5_079910"/>
<dbReference type="Proteomes" id="UP000067626">
    <property type="component" value="Chromosome"/>
</dbReference>
<dbReference type="OrthoDB" id="9827286at2"/>
<name>A0A0K1ES49_CHOCO</name>
<dbReference type="RefSeq" id="WP_156339202.1">
    <property type="nucleotide sequence ID" value="NZ_CP012159.1"/>
</dbReference>
<proteinExistence type="predicted"/>
<evidence type="ECO:0000313" key="2">
    <source>
        <dbReference type="Proteomes" id="UP000067626"/>
    </source>
</evidence>
<keyword evidence="2" id="KW-1185">Reference proteome</keyword>
<dbReference type="AlphaFoldDB" id="A0A0K1ES49"/>